<dbReference type="Gene3D" id="3.40.1170.60">
    <property type="match status" value="1"/>
</dbReference>
<keyword evidence="6" id="KW-0234">DNA repair</keyword>
<evidence type="ECO:0000256" key="3">
    <source>
        <dbReference type="ARBA" id="ARBA00022695"/>
    </source>
</evidence>
<dbReference type="InterPro" id="IPR050116">
    <property type="entry name" value="DNA_polymerase-Y"/>
</dbReference>
<keyword evidence="2 6" id="KW-0515">Mutator protein</keyword>
<comment type="function">
    <text evidence="6">Poorly processive, error-prone DNA polymerase involved in untargeted mutagenesis. Copies undamaged DNA at stalled replication forks, which arise in vivo from mismatched or misaligned primer ends. These misaligned primers can be extended by PolIV. Exhibits no 3'-5' exonuclease (proofreading) activity. May be involved in translesional synthesis, in conjunction with the beta clamp from PolIII.</text>
</comment>
<feature type="domain" description="UmuC" evidence="8">
    <location>
        <begin position="5"/>
        <end position="193"/>
    </location>
</feature>
<dbReference type="Pfam" id="PF11798">
    <property type="entry name" value="IMS_HHH"/>
    <property type="match status" value="1"/>
</dbReference>
<gene>
    <name evidence="6" type="primary">dinB</name>
    <name evidence="9" type="ORF">OCV63_06245</name>
</gene>
<dbReference type="Proteomes" id="UP001652461">
    <property type="component" value="Unassembled WGS sequence"/>
</dbReference>
<evidence type="ECO:0000256" key="7">
    <source>
        <dbReference type="SAM" id="MobiDB-lite"/>
    </source>
</evidence>
<evidence type="ECO:0000256" key="1">
    <source>
        <dbReference type="ARBA" id="ARBA00010945"/>
    </source>
</evidence>
<dbReference type="InterPro" id="IPR043502">
    <property type="entry name" value="DNA/RNA_pol_sf"/>
</dbReference>
<dbReference type="PANTHER" id="PTHR11076:SF35">
    <property type="entry name" value="DNA REPAIR PROTEIN HOMOLOG YOBH"/>
    <property type="match status" value="1"/>
</dbReference>
<dbReference type="CDD" id="cd03586">
    <property type="entry name" value="PolY_Pol_IV_kappa"/>
    <property type="match status" value="1"/>
</dbReference>
<evidence type="ECO:0000313" key="10">
    <source>
        <dbReference type="Proteomes" id="UP001652461"/>
    </source>
</evidence>
<keyword evidence="5 6" id="KW-0239">DNA-directed DNA polymerase</keyword>
<feature type="site" description="Substrate discrimination" evidence="6">
    <location>
        <position position="14"/>
    </location>
</feature>
<dbReference type="Gene3D" id="1.10.150.20">
    <property type="entry name" value="5' to 3' exonuclease, C-terminal subdomain"/>
    <property type="match status" value="1"/>
</dbReference>
<dbReference type="HAMAP" id="MF_01113">
    <property type="entry name" value="DNApol_IV"/>
    <property type="match status" value="1"/>
</dbReference>
<dbReference type="Pfam" id="PF11799">
    <property type="entry name" value="IMS_C"/>
    <property type="match status" value="1"/>
</dbReference>
<keyword evidence="6" id="KW-0235">DNA replication</keyword>
<feature type="binding site" evidence="6">
    <location>
        <position position="111"/>
    </location>
    <ligand>
        <name>Mg(2+)</name>
        <dbReference type="ChEBI" id="CHEBI:18420"/>
    </ligand>
</feature>
<dbReference type="InterPro" id="IPR022880">
    <property type="entry name" value="DNApol_IV"/>
</dbReference>
<comment type="subcellular location">
    <subcellularLocation>
        <location evidence="6">Cytoplasm</location>
    </subcellularLocation>
</comment>
<dbReference type="InterPro" id="IPR001126">
    <property type="entry name" value="UmuC"/>
</dbReference>
<keyword evidence="10" id="KW-1185">Reference proteome</keyword>
<evidence type="ECO:0000256" key="4">
    <source>
        <dbReference type="ARBA" id="ARBA00022763"/>
    </source>
</evidence>
<keyword evidence="4 6" id="KW-0227">DNA damage</keyword>
<dbReference type="SUPFAM" id="SSF100879">
    <property type="entry name" value="Lesion bypass DNA polymerase (Y-family), little finger domain"/>
    <property type="match status" value="1"/>
</dbReference>
<dbReference type="Gene3D" id="3.30.70.270">
    <property type="match status" value="1"/>
</dbReference>
<reference evidence="9 10" key="1">
    <citation type="journal article" date="2021" name="ISME Commun">
        <title>Automated analysis of genomic sequences facilitates high-throughput and comprehensive description of bacteria.</title>
        <authorList>
            <person name="Hitch T.C.A."/>
        </authorList>
    </citation>
    <scope>NUCLEOTIDE SEQUENCE [LARGE SCALE GENOMIC DNA]</scope>
    <source>
        <strain evidence="9 10">Sanger_04</strain>
    </source>
</reference>
<evidence type="ECO:0000259" key="8">
    <source>
        <dbReference type="PROSITE" id="PS50173"/>
    </source>
</evidence>
<dbReference type="EMBL" id="JAOQKC010000006">
    <property type="protein sequence ID" value="MCU6696499.1"/>
    <property type="molecule type" value="Genomic_DNA"/>
</dbReference>
<keyword evidence="6" id="KW-0808">Transferase</keyword>
<keyword evidence="3 6" id="KW-0548">Nucleotidyltransferase</keyword>
<dbReference type="EC" id="2.7.7.7" evidence="6"/>
<comment type="similarity">
    <text evidence="1 6">Belongs to the DNA polymerase type-Y family.</text>
</comment>
<dbReference type="Gene3D" id="3.30.1490.100">
    <property type="entry name" value="DNA polymerase, Y-family, little finger domain"/>
    <property type="match status" value="1"/>
</dbReference>
<keyword evidence="6" id="KW-0238">DNA-binding</keyword>
<proteinExistence type="inferred from homology"/>
<evidence type="ECO:0000313" key="9">
    <source>
        <dbReference type="EMBL" id="MCU6696499.1"/>
    </source>
</evidence>
<comment type="cofactor">
    <cofactor evidence="6">
        <name>Mg(2+)</name>
        <dbReference type="ChEBI" id="CHEBI:18420"/>
    </cofactor>
    <text evidence="6">Binds 2 magnesium ions per subunit.</text>
</comment>
<dbReference type="RefSeq" id="WP_158362843.1">
    <property type="nucleotide sequence ID" value="NZ_JAOQKC010000006.1"/>
</dbReference>
<dbReference type="PROSITE" id="PS50173">
    <property type="entry name" value="UMUC"/>
    <property type="match status" value="1"/>
</dbReference>
<keyword evidence="6" id="KW-0479">Metal-binding</keyword>
<accession>A0ABT2RW02</accession>
<evidence type="ECO:0000256" key="6">
    <source>
        <dbReference type="HAMAP-Rule" id="MF_01113"/>
    </source>
</evidence>
<comment type="catalytic activity">
    <reaction evidence="6">
        <text>DNA(n) + a 2'-deoxyribonucleoside 5'-triphosphate = DNA(n+1) + diphosphate</text>
        <dbReference type="Rhea" id="RHEA:22508"/>
        <dbReference type="Rhea" id="RHEA-COMP:17339"/>
        <dbReference type="Rhea" id="RHEA-COMP:17340"/>
        <dbReference type="ChEBI" id="CHEBI:33019"/>
        <dbReference type="ChEBI" id="CHEBI:61560"/>
        <dbReference type="ChEBI" id="CHEBI:173112"/>
        <dbReference type="EC" id="2.7.7.7"/>
    </reaction>
</comment>
<feature type="region of interest" description="Disordered" evidence="7">
    <location>
        <begin position="370"/>
        <end position="399"/>
    </location>
</feature>
<dbReference type="InterPro" id="IPR024728">
    <property type="entry name" value="PolY_HhH_motif"/>
</dbReference>
<feature type="compositionally biased region" description="Basic and acidic residues" evidence="7">
    <location>
        <begin position="384"/>
        <end position="399"/>
    </location>
</feature>
<dbReference type="SUPFAM" id="SSF56672">
    <property type="entry name" value="DNA/RNA polymerases"/>
    <property type="match status" value="1"/>
</dbReference>
<evidence type="ECO:0000256" key="5">
    <source>
        <dbReference type="ARBA" id="ARBA00022932"/>
    </source>
</evidence>
<evidence type="ECO:0000256" key="2">
    <source>
        <dbReference type="ARBA" id="ARBA00022457"/>
    </source>
</evidence>
<organism evidence="9 10">
    <name type="scientific">Laedolimicola ammoniilytica</name>
    <dbReference type="NCBI Taxonomy" id="2981771"/>
    <lineage>
        <taxon>Bacteria</taxon>
        <taxon>Bacillati</taxon>
        <taxon>Bacillota</taxon>
        <taxon>Clostridia</taxon>
        <taxon>Lachnospirales</taxon>
        <taxon>Lachnospiraceae</taxon>
        <taxon>Laedolimicola</taxon>
    </lineage>
</organism>
<dbReference type="InterPro" id="IPR036775">
    <property type="entry name" value="DNA_pol_Y-fam_lit_finger_sf"/>
</dbReference>
<protein>
    <recommendedName>
        <fullName evidence="6">DNA polymerase IV</fullName>
        <shortName evidence="6">Pol IV</shortName>
        <ecNumber evidence="6">2.7.7.7</ecNumber>
    </recommendedName>
</protein>
<sequence length="429" mass="47245">MKPIIFHIDVNSAYLSWTSLEKLKNGSDIDLRTIPAIIGGDEKSRHGIVLAKSIPAKKYGIQTAEPVASALRKCPGLVVEKPDHTMYRRYSRAMMELLSGYTPDLEQVSIDECYLDFTPIAHLYPSPEEAAARIRDHIFETFGFTVNVGISNVKVLAKMASDFEKPGKVHTLYPEEIPLKMWPLPVSDLFMVGRRSAERLKTYGIRTIGDLAHTDLSFLTAHFKSHGRLMWEFANGIDPSPVVSNRQEAKGVGNSITLSTDVTTAEAAKKVLLSLAESVAARLRKAGQLAGTVAVELKYADFTKASHQAPTLSPCNDTDAIYRLSCSLFDQVWNGEPIRLLGIRSSRLTAEGEPVQLSIFDLPLASMPPDPDAARTDFSGTHPAKKEGEPARSPSPEKLKKLDAAMDAIRKKYGKNAIHKGELTDFSDR</sequence>
<dbReference type="InterPro" id="IPR017961">
    <property type="entry name" value="DNA_pol_Y-fam_little_finger"/>
</dbReference>
<comment type="caution">
    <text evidence="9">The sequence shown here is derived from an EMBL/GenBank/DDBJ whole genome shotgun (WGS) entry which is preliminary data.</text>
</comment>
<comment type="subunit">
    <text evidence="6">Monomer.</text>
</comment>
<feature type="binding site" evidence="6">
    <location>
        <position position="9"/>
    </location>
    <ligand>
        <name>Mg(2+)</name>
        <dbReference type="ChEBI" id="CHEBI:18420"/>
    </ligand>
</feature>
<name>A0ABT2RW02_9FIRM</name>
<dbReference type="PANTHER" id="PTHR11076">
    <property type="entry name" value="DNA REPAIR POLYMERASE UMUC / TRANSFERASE FAMILY MEMBER"/>
    <property type="match status" value="1"/>
</dbReference>
<keyword evidence="6" id="KW-0963">Cytoplasm</keyword>
<dbReference type="Pfam" id="PF00817">
    <property type="entry name" value="IMS"/>
    <property type="match status" value="1"/>
</dbReference>
<dbReference type="InterPro" id="IPR043128">
    <property type="entry name" value="Rev_trsase/Diguanyl_cyclase"/>
</dbReference>
<keyword evidence="6" id="KW-0460">Magnesium</keyword>
<feature type="active site" evidence="6">
    <location>
        <position position="112"/>
    </location>
</feature>